<dbReference type="InterPro" id="IPR041694">
    <property type="entry name" value="ADH_N_2"/>
</dbReference>
<dbReference type="SUPFAM" id="SSF51735">
    <property type="entry name" value="NAD(P)-binding Rossmann-fold domains"/>
    <property type="match status" value="1"/>
</dbReference>
<dbReference type="Pfam" id="PF16884">
    <property type="entry name" value="ADH_N_2"/>
    <property type="match status" value="1"/>
</dbReference>
<dbReference type="GO" id="GO:0016628">
    <property type="term" value="F:oxidoreductase activity, acting on the CH-CH group of donors, NAD or NADP as acceptor"/>
    <property type="evidence" value="ECO:0007669"/>
    <property type="project" value="InterPro"/>
</dbReference>
<proteinExistence type="predicted"/>
<evidence type="ECO:0000313" key="3">
    <source>
        <dbReference type="EMBL" id="CAD5321917.1"/>
    </source>
</evidence>
<feature type="domain" description="Oxidoreductase N-terminal" evidence="2">
    <location>
        <begin position="12"/>
        <end position="119"/>
    </location>
</feature>
<reference evidence="3 4" key="1">
    <citation type="submission" date="2020-09" db="EMBL/GenBank/DDBJ databases">
        <authorList>
            <person name="Ashkenazy H."/>
        </authorList>
    </citation>
    <scope>NUCLEOTIDE SEQUENCE [LARGE SCALE GENOMIC DNA]</scope>
    <source>
        <strain evidence="4">cv. Cdm-0</strain>
    </source>
</reference>
<dbReference type="EMBL" id="LR881468">
    <property type="protein sequence ID" value="CAD5321917.1"/>
    <property type="molecule type" value="Genomic_DNA"/>
</dbReference>
<dbReference type="InterPro" id="IPR036291">
    <property type="entry name" value="NAD(P)-bd_dom_sf"/>
</dbReference>
<dbReference type="Gene3D" id="3.90.180.10">
    <property type="entry name" value="Medium-chain alcohol dehydrogenases, catalytic domain"/>
    <property type="match status" value="2"/>
</dbReference>
<dbReference type="Gene3D" id="3.40.50.720">
    <property type="entry name" value="NAD(P)-binding Rossmann-like Domain"/>
    <property type="match status" value="2"/>
</dbReference>
<evidence type="ECO:0000256" key="1">
    <source>
        <dbReference type="ARBA" id="ARBA00023002"/>
    </source>
</evidence>
<dbReference type="PANTHER" id="PTHR43205:SF72">
    <property type="entry name" value="NADP-DEPENDENT OXIDOREDUCTASE-RELATED"/>
    <property type="match status" value="1"/>
</dbReference>
<dbReference type="PANTHER" id="PTHR43205">
    <property type="entry name" value="PROSTAGLANDIN REDUCTASE"/>
    <property type="match status" value="1"/>
</dbReference>
<protein>
    <submittedName>
        <fullName evidence="3">(thale cress) hypothetical protein</fullName>
    </submittedName>
</protein>
<organism evidence="3 4">
    <name type="scientific">Arabidopsis thaliana</name>
    <name type="common">Mouse-ear cress</name>
    <dbReference type="NCBI Taxonomy" id="3702"/>
    <lineage>
        <taxon>Eukaryota</taxon>
        <taxon>Viridiplantae</taxon>
        <taxon>Streptophyta</taxon>
        <taxon>Embryophyta</taxon>
        <taxon>Tracheophyta</taxon>
        <taxon>Spermatophyta</taxon>
        <taxon>Magnoliopsida</taxon>
        <taxon>eudicotyledons</taxon>
        <taxon>Gunneridae</taxon>
        <taxon>Pentapetalae</taxon>
        <taxon>rosids</taxon>
        <taxon>malvids</taxon>
        <taxon>Brassicales</taxon>
        <taxon>Brassicaceae</taxon>
        <taxon>Camelineae</taxon>
        <taxon>Arabidopsis</taxon>
    </lineage>
</organism>
<sequence>MATSSNATVANKQVILRDYVTGFPKESDLIFTDSTIDLKIPEGSKTVLVKNLYLSCDPYMRIRMGKPDPGTAALAPHYIPREPIYGFSVSKVIDSGHPDYKKGDLLWGLVGWGEYSLITPDFSHYKIQHTDVPLSYYTGLLGMPGMTAYAGFYEICSPKKGETVFVSAASGAVGQLVGQFAKIMGCYVVGSAGSNEKVDLLKNKFGCFPEGIDIYFENVGGKMLDAVLLNMKLHGRIAVCGMISQYNLEDQEGVHNLANVIYKRIRIKGFVVSDYFDKHLKFLDFVLPYIREGKITYVEDVLEGLENGPSALLGLFHGKNVGKQLIAVARE</sequence>
<dbReference type="AlphaFoldDB" id="A0A7G2EHX3"/>
<dbReference type="SUPFAM" id="SSF50129">
    <property type="entry name" value="GroES-like"/>
    <property type="match status" value="2"/>
</dbReference>
<dbReference type="InterPro" id="IPR011032">
    <property type="entry name" value="GroES-like_sf"/>
</dbReference>
<evidence type="ECO:0000259" key="2">
    <source>
        <dbReference type="Pfam" id="PF16884"/>
    </source>
</evidence>
<gene>
    <name evidence="3" type="ORF">AT9943_LOCUS9957</name>
</gene>
<dbReference type="InterPro" id="IPR045010">
    <property type="entry name" value="MDR_fam"/>
</dbReference>
<dbReference type="Proteomes" id="UP000516314">
    <property type="component" value="Chromosome 3"/>
</dbReference>
<accession>A0A7G2EHX3</accession>
<evidence type="ECO:0000313" key="4">
    <source>
        <dbReference type="Proteomes" id="UP000516314"/>
    </source>
</evidence>
<dbReference type="CDD" id="cd08295">
    <property type="entry name" value="double_bond_reductase_like"/>
    <property type="match status" value="1"/>
</dbReference>
<keyword evidence="1" id="KW-0560">Oxidoreductase</keyword>
<name>A0A7G2EHX3_ARATH</name>